<organism evidence="8">
    <name type="scientific">Ostreococcus tauri</name>
    <name type="common">Marine green alga</name>
    <dbReference type="NCBI Taxonomy" id="70448"/>
    <lineage>
        <taxon>Eukaryota</taxon>
        <taxon>Viridiplantae</taxon>
        <taxon>Chlorophyta</taxon>
        <taxon>Mamiellophyceae</taxon>
        <taxon>Mamiellales</taxon>
        <taxon>Bathycoccaceae</taxon>
        <taxon>Ostreococcus</taxon>
    </lineage>
</organism>
<feature type="region of interest" description="Disordered" evidence="7">
    <location>
        <begin position="496"/>
        <end position="564"/>
    </location>
</feature>
<dbReference type="InterPro" id="IPR023395">
    <property type="entry name" value="MCP_dom_sf"/>
</dbReference>
<dbReference type="GO" id="GO:1904983">
    <property type="term" value="P:glycine import into mitochondrion"/>
    <property type="evidence" value="ECO:0007669"/>
    <property type="project" value="TreeGrafter"/>
</dbReference>
<feature type="compositionally biased region" description="Basic and acidic residues" evidence="7">
    <location>
        <begin position="534"/>
        <end position="562"/>
    </location>
</feature>
<dbReference type="PRINTS" id="PR00926">
    <property type="entry name" value="MITOCARRIER"/>
</dbReference>
<accession>A0A1Y5I7K3</accession>
<dbReference type="GO" id="GO:0015187">
    <property type="term" value="F:glycine transmembrane transporter activity"/>
    <property type="evidence" value="ECO:0007669"/>
    <property type="project" value="TreeGrafter"/>
</dbReference>
<keyword evidence="4" id="KW-0677">Repeat</keyword>
<dbReference type="SUPFAM" id="SSF103506">
    <property type="entry name" value="Mitochondrial carrier"/>
    <property type="match status" value="1"/>
</dbReference>
<feature type="repeat" description="Solcar" evidence="6">
    <location>
        <begin position="117"/>
        <end position="204"/>
    </location>
</feature>
<keyword evidence="5 6" id="KW-0472">Membrane</keyword>
<protein>
    <submittedName>
        <fullName evidence="8">Mitochondrial phosphate carrier protein</fullName>
    </submittedName>
</protein>
<sequence>MVDAERTTARSTTRINASSSASAFLGGAAAGLVSSAVLQPFEVVKTKMQAERLRGARGMFKVATDVVTRSGPRGLWSGVSASCVRTGLGAGLYFCLLERVTRELASTLKRPESTAMERSMMTFATGASARSVAAVLLNPITVVKTRMEYQGASAGVSKGLLATLASVSKREGAAGLFSGLGSTVARDAPFSGLNLLIFTKTRSMMAEFARMQNREPDAADTFIAGALAGAGATFITHPPDVIRTRVQLGRMMALEGGGKPPAISLLKIVREEGVRALWIGSLPRVARRTFQQAITWTMFDVVSRALGGGDQKYCLYIDEKRRVHDGRNRHPKSPLSTFLVHPLSLLPRTVSRDVRELPLDLMTFDVDSAFSTSPLYVTSIMSSRKRASSLGTRSVLVAPGLAISTATVGDPYLSLSLSTLACTRRRAAFTLNECTSYSPSLLSVRLSAIVDHPSLARVIRVRELFLRVEILIQDLLVLCVPIVLARALRLRPSVRGDRRPALASPRPKPRARGGLVEREPAAAASARARPRRRSPSERSSVRVEPRTDRPRGRSRDAREHGGRPRACAVDARVVRVDIFMRHRQCIGNGARRRHWRSRAMSNAGENASLDVPDAAERRRGPLASLQGVFRACEDRLNDVNESYAFEVNPEYRLKVRASIGSRTTVGMTYDARARRYRVAVKGKAMVEDDDGEAAESTETEETRGRGIWRTMKKVVIEPEEKRVEAYTQRWSYGPLSIRAIGDYDGETNEWGVRWQLQTFHKEKKKLRTAEIPLGANVRGCVRWDVSSASPEIEGKVGSQDKFSLDVDVGSYEIKVPRLELKIDI</sequence>
<name>A0A1Y5I7K3_OSTTA</name>
<feature type="repeat" description="Solcar" evidence="6">
    <location>
        <begin position="18"/>
        <end position="103"/>
    </location>
</feature>
<feature type="repeat" description="Solcar" evidence="6">
    <location>
        <begin position="216"/>
        <end position="305"/>
    </location>
</feature>
<proteinExistence type="predicted"/>
<dbReference type="Pfam" id="PF00153">
    <property type="entry name" value="Mito_carr"/>
    <property type="match status" value="3"/>
</dbReference>
<dbReference type="InterPro" id="IPR018108">
    <property type="entry name" value="MCP_transmembrane"/>
</dbReference>
<evidence type="ECO:0000256" key="1">
    <source>
        <dbReference type="ARBA" id="ARBA00004141"/>
    </source>
</evidence>
<evidence type="ECO:0000256" key="3">
    <source>
        <dbReference type="ARBA" id="ARBA00022692"/>
    </source>
</evidence>
<evidence type="ECO:0000256" key="7">
    <source>
        <dbReference type="SAM" id="MobiDB-lite"/>
    </source>
</evidence>
<dbReference type="AlphaFoldDB" id="A0A1Y5I7K3"/>
<reference evidence="8" key="1">
    <citation type="submission" date="2017-04" db="EMBL/GenBank/DDBJ databases">
        <title>Population genomics of picophytoplankton unveils novel chromosome hypervariability.</title>
        <authorList>
            <consortium name="DOE Joint Genome Institute"/>
            <person name="Blanc-Mathieu R."/>
            <person name="Krasovec M."/>
            <person name="Hebrard M."/>
            <person name="Yau S."/>
            <person name="Desgranges E."/>
            <person name="Martin J."/>
            <person name="Schackwitz W."/>
            <person name="Kuo A."/>
            <person name="Salin G."/>
            <person name="Donnadieu C."/>
            <person name="Desdevises Y."/>
            <person name="Sanchez-Ferandin S."/>
            <person name="Moreau H."/>
            <person name="Rivals E."/>
            <person name="Grigoriev I.V."/>
            <person name="Grimsley N."/>
            <person name="Eyre-Walker A."/>
            <person name="Piganeau G."/>
        </authorList>
    </citation>
    <scope>NUCLEOTIDE SEQUENCE [LARGE SCALE GENOMIC DNA]</scope>
    <source>
        <strain evidence="8">RCC 1115</strain>
    </source>
</reference>
<keyword evidence="2" id="KW-0813">Transport</keyword>
<dbReference type="PROSITE" id="PS50920">
    <property type="entry name" value="SOLCAR"/>
    <property type="match status" value="3"/>
</dbReference>
<dbReference type="InterPro" id="IPR002067">
    <property type="entry name" value="MCP"/>
</dbReference>
<evidence type="ECO:0000256" key="4">
    <source>
        <dbReference type="ARBA" id="ARBA00022737"/>
    </source>
</evidence>
<keyword evidence="3 6" id="KW-0812">Transmembrane</keyword>
<dbReference type="PANTHER" id="PTHR46181">
    <property type="entry name" value="MITOCHONDRIAL GLYCINE TRANSPORTER"/>
    <property type="match status" value="1"/>
</dbReference>
<evidence type="ECO:0000313" key="8">
    <source>
        <dbReference type="EMBL" id="OUS43015.1"/>
    </source>
</evidence>
<gene>
    <name evidence="8" type="ORF">BE221DRAFT_175978</name>
</gene>
<dbReference type="PANTHER" id="PTHR46181:SF3">
    <property type="entry name" value="MITOCHONDRIAL GLYCINE TRANSPORTER"/>
    <property type="match status" value="1"/>
</dbReference>
<evidence type="ECO:0000256" key="6">
    <source>
        <dbReference type="PROSITE-ProRule" id="PRU00282"/>
    </source>
</evidence>
<evidence type="ECO:0000256" key="5">
    <source>
        <dbReference type="ARBA" id="ARBA00023136"/>
    </source>
</evidence>
<dbReference type="eggNOG" id="KOG0766">
    <property type="taxonomic scope" value="Eukaryota"/>
</dbReference>
<dbReference type="GO" id="GO:0016020">
    <property type="term" value="C:membrane"/>
    <property type="evidence" value="ECO:0007669"/>
    <property type="project" value="UniProtKB-SubCell"/>
</dbReference>
<dbReference type="GO" id="GO:0005739">
    <property type="term" value="C:mitochondrion"/>
    <property type="evidence" value="ECO:0007669"/>
    <property type="project" value="TreeGrafter"/>
</dbReference>
<dbReference type="EMBL" id="KZ155835">
    <property type="protein sequence ID" value="OUS43015.1"/>
    <property type="molecule type" value="Genomic_DNA"/>
</dbReference>
<evidence type="ECO:0000256" key="2">
    <source>
        <dbReference type="ARBA" id="ARBA00022448"/>
    </source>
</evidence>
<comment type="subcellular location">
    <subcellularLocation>
        <location evidence="1">Membrane</location>
        <topology evidence="1">Multi-pass membrane protein</topology>
    </subcellularLocation>
</comment>
<dbReference type="Proteomes" id="UP000195557">
    <property type="component" value="Unassembled WGS sequence"/>
</dbReference>
<dbReference type="Gene3D" id="1.50.40.10">
    <property type="entry name" value="Mitochondrial carrier domain"/>
    <property type="match status" value="2"/>
</dbReference>